<dbReference type="PANTHER" id="PTHR33495:SF2">
    <property type="entry name" value="ANTI-SIGMA FACTOR ANTAGONIST TM_1081-RELATED"/>
    <property type="match status" value="1"/>
</dbReference>
<dbReference type="InterPro" id="IPR002645">
    <property type="entry name" value="STAS_dom"/>
</dbReference>
<evidence type="ECO:0000313" key="4">
    <source>
        <dbReference type="EMBL" id="MBP2190874.1"/>
    </source>
</evidence>
<dbReference type="RefSeq" id="WP_209891643.1">
    <property type="nucleotide sequence ID" value="NZ_JAGGMR010000001.1"/>
</dbReference>
<reference evidence="4 5" key="1">
    <citation type="submission" date="2021-03" db="EMBL/GenBank/DDBJ databases">
        <title>Sequencing the genomes of 1000 actinobacteria strains.</title>
        <authorList>
            <person name="Klenk H.-P."/>
        </authorList>
    </citation>
    <scope>NUCLEOTIDE SEQUENCE [LARGE SCALE GENOMIC DNA]</scope>
    <source>
        <strain evidence="4 5">DSM 45516</strain>
    </source>
</reference>
<dbReference type="InterPro" id="IPR036513">
    <property type="entry name" value="STAS_dom_sf"/>
</dbReference>
<dbReference type="NCBIfam" id="TIGR00377">
    <property type="entry name" value="ant_ant_sig"/>
    <property type="match status" value="1"/>
</dbReference>
<dbReference type="PANTHER" id="PTHR33495">
    <property type="entry name" value="ANTI-SIGMA FACTOR ANTAGONIST TM_1081-RELATED-RELATED"/>
    <property type="match status" value="1"/>
</dbReference>
<comment type="caution">
    <text evidence="4">The sequence shown here is derived from an EMBL/GenBank/DDBJ whole genome shotgun (WGS) entry which is preliminary data.</text>
</comment>
<evidence type="ECO:0000313" key="5">
    <source>
        <dbReference type="Proteomes" id="UP001519325"/>
    </source>
</evidence>
<dbReference type="InterPro" id="IPR003658">
    <property type="entry name" value="Anti-sigma_ant"/>
</dbReference>
<dbReference type="CDD" id="cd07043">
    <property type="entry name" value="STAS_anti-anti-sigma_factors"/>
    <property type="match status" value="1"/>
</dbReference>
<dbReference type="EMBL" id="JAGGMR010000001">
    <property type="protein sequence ID" value="MBP2190874.1"/>
    <property type="molecule type" value="Genomic_DNA"/>
</dbReference>
<comment type="similarity">
    <text evidence="1 2">Belongs to the anti-sigma-factor antagonist family.</text>
</comment>
<accession>A0ABS4QGQ4</accession>
<evidence type="ECO:0000256" key="2">
    <source>
        <dbReference type="RuleBase" id="RU003749"/>
    </source>
</evidence>
<gene>
    <name evidence="4" type="ORF">BJ987_003775</name>
</gene>
<dbReference type="Gene3D" id="3.30.750.24">
    <property type="entry name" value="STAS domain"/>
    <property type="match status" value="1"/>
</dbReference>
<evidence type="ECO:0000259" key="3">
    <source>
        <dbReference type="PROSITE" id="PS50801"/>
    </source>
</evidence>
<dbReference type="Proteomes" id="UP001519325">
    <property type="component" value="Unassembled WGS sequence"/>
</dbReference>
<protein>
    <recommendedName>
        <fullName evidence="2">Anti-sigma factor antagonist</fullName>
    </recommendedName>
</protein>
<feature type="domain" description="STAS" evidence="3">
    <location>
        <begin position="10"/>
        <end position="116"/>
    </location>
</feature>
<evidence type="ECO:0000256" key="1">
    <source>
        <dbReference type="ARBA" id="ARBA00009013"/>
    </source>
</evidence>
<organism evidence="4 5">
    <name type="scientific">Nocardia goodfellowii</name>
    <dbReference type="NCBI Taxonomy" id="882446"/>
    <lineage>
        <taxon>Bacteria</taxon>
        <taxon>Bacillati</taxon>
        <taxon>Actinomycetota</taxon>
        <taxon>Actinomycetes</taxon>
        <taxon>Mycobacteriales</taxon>
        <taxon>Nocardiaceae</taxon>
        <taxon>Nocardia</taxon>
    </lineage>
</organism>
<dbReference type="Pfam" id="PF01740">
    <property type="entry name" value="STAS"/>
    <property type="match status" value="1"/>
</dbReference>
<keyword evidence="5" id="KW-1185">Reference proteome</keyword>
<proteinExistence type="inferred from homology"/>
<name>A0ABS4QGQ4_9NOCA</name>
<dbReference type="SUPFAM" id="SSF52091">
    <property type="entry name" value="SpoIIaa-like"/>
    <property type="match status" value="1"/>
</dbReference>
<sequence length="121" mass="12364">MSAESGPGSLEIGSRTEAATVIVAVRGEIDMASAPQLEAGLNEVLRKSPTTVVVDMSDVGFLGSAGLSVLLGASRSYPSTDLRIVATDAARRPMELTGLDQMLAVFDSLAEALAVGEPTAS</sequence>
<dbReference type="PROSITE" id="PS50801">
    <property type="entry name" value="STAS"/>
    <property type="match status" value="1"/>
</dbReference>